<dbReference type="PANTHER" id="PTHR23100">
    <property type="entry name" value="ARGININE BIOSYNTHESIS BIFUNCTIONAL PROTEIN ARGJ"/>
    <property type="match status" value="1"/>
</dbReference>
<comment type="subcellular location">
    <subcellularLocation>
        <location evidence="9">Cytoplasm</location>
    </subcellularLocation>
</comment>
<gene>
    <name evidence="9" type="primary">argJ</name>
    <name evidence="10" type="ORF">ST1E_0312</name>
</gene>
<comment type="subunit">
    <text evidence="2 9">Heterotetramer of two alpha and two beta chains.</text>
</comment>
<dbReference type="InterPro" id="IPR002813">
    <property type="entry name" value="Arg_biosynth_ArgJ"/>
</dbReference>
<dbReference type="Gene3D" id="3.10.20.340">
    <property type="entry name" value="ArgJ beta chain, C-terminal domain"/>
    <property type="match status" value="1"/>
</dbReference>
<dbReference type="GO" id="GO:0005737">
    <property type="term" value="C:cytoplasm"/>
    <property type="evidence" value="ECO:0007669"/>
    <property type="project" value="UniProtKB-SubCell"/>
</dbReference>
<feature type="site" description="Involved in the stabilization of negative charge on the oxyanion by the formation of the oxyanion hole" evidence="9">
    <location>
        <position position="118"/>
    </location>
</feature>
<evidence type="ECO:0000256" key="9">
    <source>
        <dbReference type="HAMAP-Rule" id="MF_01106"/>
    </source>
</evidence>
<comment type="pathway">
    <text evidence="9">Amino-acid biosynthesis; L-arginine biosynthesis; N(2)-acetyl-L-ornithine from L-glutamate: step 1/4.</text>
</comment>
<evidence type="ECO:0000256" key="6">
    <source>
        <dbReference type="ARBA" id="ARBA00022813"/>
    </source>
</evidence>
<keyword evidence="9" id="KW-0511">Multifunctional enzyme</keyword>
<dbReference type="FunFam" id="3.10.20.340:FF:000001">
    <property type="entry name" value="Arginine biosynthesis bifunctional protein ArgJ, chloroplastic"/>
    <property type="match status" value="1"/>
</dbReference>
<keyword evidence="5 9" id="KW-0808">Transferase</keyword>
<feature type="binding site" evidence="9">
    <location>
        <position position="180"/>
    </location>
    <ligand>
        <name>substrate</name>
    </ligand>
</feature>
<evidence type="ECO:0000313" key="11">
    <source>
        <dbReference type="Proteomes" id="UP000011658"/>
    </source>
</evidence>
<feature type="chain" id="PRO_5023220226" description="Arginine biosynthesis bifunctional protein ArgJ alpha chain" evidence="9">
    <location>
        <begin position="1"/>
        <end position="190"/>
    </location>
</feature>
<dbReference type="InterPro" id="IPR016117">
    <property type="entry name" value="ArgJ-like_dom_sf"/>
</dbReference>
<dbReference type="EC" id="2.3.1.35" evidence="9"/>
<protein>
    <recommendedName>
        <fullName evidence="9">Arginine biosynthesis bifunctional protein ArgJ</fullName>
    </recommendedName>
    <domain>
        <recommendedName>
            <fullName evidence="9">Glutamate N-acetyltransferase</fullName>
            <ecNumber evidence="9">2.3.1.35</ecNumber>
        </recommendedName>
        <alternativeName>
            <fullName evidence="9">Ornithine acetyltransferase</fullName>
            <shortName evidence="9">OATase</shortName>
        </alternativeName>
        <alternativeName>
            <fullName evidence="9">Ornithine transacetylase</fullName>
        </alternativeName>
    </domain>
    <domain>
        <recommendedName>
            <fullName evidence="9">Amino-acid acetyltransferase</fullName>
            <ecNumber evidence="9">2.3.1.1</ecNumber>
        </recommendedName>
        <alternativeName>
            <fullName evidence="9">N-acetylglutamate synthase</fullName>
            <shortName evidence="9">AGSase</shortName>
        </alternativeName>
    </domain>
    <component>
        <recommendedName>
            <fullName evidence="9">Arginine biosynthesis bifunctional protein ArgJ alpha chain</fullName>
        </recommendedName>
    </component>
    <component>
        <recommendedName>
            <fullName evidence="9">Arginine biosynthesis bifunctional protein ArgJ beta chain</fullName>
        </recommendedName>
    </component>
</protein>
<keyword evidence="6 9" id="KW-0068">Autocatalytic cleavage</keyword>
<dbReference type="Proteomes" id="UP000011658">
    <property type="component" value="Chromosome"/>
</dbReference>
<reference evidence="10 11" key="1">
    <citation type="journal article" date="2013" name="Genome Biol. Evol.">
        <title>Genome evolution and phylogenomic analysis of candidatus kinetoplastibacterium, the betaproteobacterial endosymbionts of strigomonas and angomonas.</title>
        <authorList>
            <person name="Alves J.M."/>
            <person name="Serrano M.G."/>
            <person name="Maia da Silva F."/>
            <person name="Voegtly L.J."/>
            <person name="Matveyev A.V."/>
            <person name="Teixeira M.M."/>
            <person name="Camargo E.P."/>
            <person name="Buck G.A."/>
        </authorList>
    </citation>
    <scope>NUCLEOTIDE SEQUENCE [LARGE SCALE GENOMIC DNA]</scope>
    <source>
        <strain evidence="10 11">TCC219</strain>
    </source>
</reference>
<dbReference type="PATRIC" id="fig|1208921.3.peg.69"/>
<evidence type="ECO:0000256" key="3">
    <source>
        <dbReference type="ARBA" id="ARBA00022571"/>
    </source>
</evidence>
<feature type="binding site" evidence="9">
    <location>
        <position position="277"/>
    </location>
    <ligand>
        <name>substrate</name>
    </ligand>
</feature>
<keyword evidence="9" id="KW-0963">Cytoplasm</keyword>
<feature type="binding site" evidence="9">
    <location>
        <position position="405"/>
    </location>
    <ligand>
        <name>substrate</name>
    </ligand>
</feature>
<evidence type="ECO:0000313" key="10">
    <source>
        <dbReference type="EMBL" id="AGF48793.1"/>
    </source>
</evidence>
<keyword evidence="7 9" id="KW-0012">Acyltransferase</keyword>
<dbReference type="GO" id="GO:0006592">
    <property type="term" value="P:ornithine biosynthetic process"/>
    <property type="evidence" value="ECO:0007669"/>
    <property type="project" value="TreeGrafter"/>
</dbReference>
<feature type="binding site" evidence="9">
    <location>
        <position position="191"/>
    </location>
    <ligand>
        <name>substrate</name>
    </ligand>
</feature>
<dbReference type="PANTHER" id="PTHR23100:SF0">
    <property type="entry name" value="ARGININE BIOSYNTHESIS BIFUNCTIONAL PROTEIN ARGJ, MITOCHONDRIAL"/>
    <property type="match status" value="1"/>
</dbReference>
<feature type="active site" description="Nucleophile" evidence="9">
    <location>
        <position position="191"/>
    </location>
</feature>
<dbReference type="EMBL" id="CP003806">
    <property type="protein sequence ID" value="AGF48793.1"/>
    <property type="molecule type" value="Genomic_DNA"/>
</dbReference>
<keyword evidence="3 9" id="KW-0055">Arginine biosynthesis</keyword>
<dbReference type="RefSeq" id="WP_015389278.1">
    <property type="nucleotide sequence ID" value="NC_020284.1"/>
</dbReference>
<dbReference type="HAMAP" id="MF_01106">
    <property type="entry name" value="ArgJ"/>
    <property type="match status" value="1"/>
</dbReference>
<evidence type="ECO:0000256" key="4">
    <source>
        <dbReference type="ARBA" id="ARBA00022605"/>
    </source>
</evidence>
<dbReference type="STRING" id="1208921.ST1E_0312"/>
<sequence length="405" mass="44255">MAVNLTIPKKVFAVEGIEIGVTEAGIKKANRRDLTVFKLDEGTAVSGVFTKNLFCAAPVQIAKKHLLLGKPIRSLIVNTGNANAGTGQNGLKNAQEVCKSLGSLLKIEDCQILPFSTGVVLEPLPVEKIIDNLDRAILNIDKNNWMEAAYGIMTTDTTPKIFSEQFNIDQEIFTITGISKGAGMIHPNMATMLGFIGTDLGIKQSLLDKIIKDIADKSFNRITIDGDTSTNDSFIIMATGKSSIRLESENDINYTKVVESLSKAASDLAQKIVRDAEGATKFITLQVEKAASKEEALSIAYSVAKSPLVKTAFYASDPNIGRILVAIGYSNTNIPINRIRIWLNDLLIVENGELSKNYTEESGKNVMKQLEITIKISLDNGYFSEKVYTCDLSHDYVTINADYRS</sequence>
<feature type="site" description="Cleavage; by autolysis" evidence="9">
    <location>
        <begin position="190"/>
        <end position="191"/>
    </location>
</feature>
<proteinExistence type="inferred from homology"/>
<evidence type="ECO:0000256" key="8">
    <source>
        <dbReference type="ARBA" id="ARBA00049439"/>
    </source>
</evidence>
<evidence type="ECO:0000256" key="1">
    <source>
        <dbReference type="ARBA" id="ARBA00006774"/>
    </source>
</evidence>
<dbReference type="HOGENOM" id="CLU_027172_1_0_4"/>
<keyword evidence="11" id="KW-1185">Reference proteome</keyword>
<comment type="pathway">
    <text evidence="9">Amino-acid biosynthesis; L-arginine biosynthesis; L-ornithine and N-acetyl-L-glutamate from L-glutamate and N(2)-acetyl-L-ornithine (cyclic): step 1/1.</text>
</comment>
<feature type="chain" id="PRO_5023220225" description="Arginine biosynthesis bifunctional protein ArgJ beta chain" evidence="9">
    <location>
        <begin position="191"/>
        <end position="405"/>
    </location>
</feature>
<dbReference type="FunFam" id="3.60.70.12:FF:000001">
    <property type="entry name" value="Arginine biosynthesis bifunctional protein ArgJ, chloroplastic"/>
    <property type="match status" value="1"/>
</dbReference>
<comment type="similarity">
    <text evidence="1 9">Belongs to the ArgJ family.</text>
</comment>
<evidence type="ECO:0000256" key="7">
    <source>
        <dbReference type="ARBA" id="ARBA00023315"/>
    </source>
</evidence>
<dbReference type="NCBIfam" id="TIGR00120">
    <property type="entry name" value="ArgJ"/>
    <property type="match status" value="1"/>
</dbReference>
<accession>M1L896</accession>
<dbReference type="GO" id="GO:0006526">
    <property type="term" value="P:L-arginine biosynthetic process"/>
    <property type="evidence" value="ECO:0007669"/>
    <property type="project" value="UniProtKB-UniRule"/>
</dbReference>
<dbReference type="KEGG" id="kga:ST1E_0312"/>
<dbReference type="Pfam" id="PF01960">
    <property type="entry name" value="ArgJ"/>
    <property type="match status" value="1"/>
</dbReference>
<evidence type="ECO:0000256" key="2">
    <source>
        <dbReference type="ARBA" id="ARBA00011475"/>
    </source>
</evidence>
<feature type="site" description="Involved in the stabilization of negative charge on the oxyanion by the formation of the oxyanion hole" evidence="9">
    <location>
        <position position="117"/>
    </location>
</feature>
<dbReference type="EC" id="2.3.1.1" evidence="9"/>
<dbReference type="Gene3D" id="3.60.70.12">
    <property type="entry name" value="L-amino peptidase D-ALA esterase/amidase"/>
    <property type="match status" value="1"/>
</dbReference>
<dbReference type="SUPFAM" id="SSF56266">
    <property type="entry name" value="DmpA/ArgJ-like"/>
    <property type="match status" value="1"/>
</dbReference>
<comment type="catalytic activity">
    <reaction evidence="8 9">
        <text>N(2)-acetyl-L-ornithine + L-glutamate = N-acetyl-L-glutamate + L-ornithine</text>
        <dbReference type="Rhea" id="RHEA:15349"/>
        <dbReference type="ChEBI" id="CHEBI:29985"/>
        <dbReference type="ChEBI" id="CHEBI:44337"/>
        <dbReference type="ChEBI" id="CHEBI:46911"/>
        <dbReference type="ChEBI" id="CHEBI:57805"/>
        <dbReference type="EC" id="2.3.1.35"/>
    </reaction>
</comment>
<keyword evidence="4 9" id="KW-0028">Amino-acid biosynthesis</keyword>
<dbReference type="OrthoDB" id="9804242at2"/>
<comment type="function">
    <text evidence="9">Catalyzes two activities which are involved in the cyclic version of arginine biosynthesis: the synthesis of N-acetylglutamate from glutamate and acetyl-CoA as the acetyl donor, and of ornithine by transacetylation between N(2)-acetylornithine and glutamate.</text>
</comment>
<name>M1L896_9PROT</name>
<feature type="binding site" evidence="9">
    <location>
        <position position="154"/>
    </location>
    <ligand>
        <name>substrate</name>
    </ligand>
</feature>
<dbReference type="GO" id="GO:0004042">
    <property type="term" value="F:L-glutamate N-acetyltransferase activity"/>
    <property type="evidence" value="ECO:0007669"/>
    <property type="project" value="UniProtKB-UniRule"/>
</dbReference>
<dbReference type="NCBIfam" id="NF003802">
    <property type="entry name" value="PRK05388.1"/>
    <property type="match status" value="1"/>
</dbReference>
<dbReference type="CDD" id="cd02152">
    <property type="entry name" value="OAT"/>
    <property type="match status" value="1"/>
</dbReference>
<dbReference type="GO" id="GO:0004358">
    <property type="term" value="F:L-glutamate N-acetyltransferase activity, acting on acetyl-L-ornithine as donor"/>
    <property type="evidence" value="ECO:0007669"/>
    <property type="project" value="UniProtKB-UniRule"/>
</dbReference>
<dbReference type="eggNOG" id="COG1364">
    <property type="taxonomic scope" value="Bacteria"/>
</dbReference>
<evidence type="ECO:0000256" key="5">
    <source>
        <dbReference type="ARBA" id="ARBA00022679"/>
    </source>
</evidence>
<feature type="binding site" evidence="9">
    <location>
        <position position="400"/>
    </location>
    <ligand>
        <name>substrate</name>
    </ligand>
</feature>
<comment type="catalytic activity">
    <reaction evidence="9">
        <text>L-glutamate + acetyl-CoA = N-acetyl-L-glutamate + CoA + H(+)</text>
        <dbReference type="Rhea" id="RHEA:24292"/>
        <dbReference type="ChEBI" id="CHEBI:15378"/>
        <dbReference type="ChEBI" id="CHEBI:29985"/>
        <dbReference type="ChEBI" id="CHEBI:44337"/>
        <dbReference type="ChEBI" id="CHEBI:57287"/>
        <dbReference type="ChEBI" id="CHEBI:57288"/>
        <dbReference type="EC" id="2.3.1.1"/>
    </reaction>
</comment>
<dbReference type="AlphaFoldDB" id="M1L896"/>
<dbReference type="UniPathway" id="UPA00068">
    <property type="reaction ID" value="UER00106"/>
</dbReference>
<dbReference type="InterPro" id="IPR042195">
    <property type="entry name" value="ArgJ_beta_C"/>
</dbReference>
<organism evidence="10 11">
    <name type="scientific">Candidatus Kinetoplastidibacterium galati TCC219</name>
    <dbReference type="NCBI Taxonomy" id="1208921"/>
    <lineage>
        <taxon>Bacteria</taxon>
        <taxon>Pseudomonadati</taxon>
        <taxon>Pseudomonadota</taxon>
        <taxon>Betaproteobacteria</taxon>
        <taxon>Candidatus Kinetoplastidibacterium</taxon>
    </lineage>
</organism>